<proteinExistence type="predicted"/>
<dbReference type="AntiFam" id="ANF00112">
    <property type="entry name" value="Shadow ORF (opposite phnC)"/>
</dbReference>
<dbReference type="EMBL" id="CAFABA010000238">
    <property type="protein sequence ID" value="CAB4836800.1"/>
    <property type="molecule type" value="Genomic_DNA"/>
</dbReference>
<name>A0A6J7AVT1_9ZZZZ</name>
<feature type="region of interest" description="Disordered" evidence="1">
    <location>
        <begin position="1"/>
        <end position="35"/>
    </location>
</feature>
<dbReference type="AlphaFoldDB" id="A0A6J7AVT1"/>
<sequence>MRIVVDLPAPFGPKNPVTHPSRTVKLNESTASVDP</sequence>
<accession>A0A6J7AVT1</accession>
<protein>
    <submittedName>
        <fullName evidence="2">Unannotated protein</fullName>
    </submittedName>
</protein>
<gene>
    <name evidence="2" type="ORF">UFOPK3139_03245</name>
</gene>
<feature type="compositionally biased region" description="Polar residues" evidence="1">
    <location>
        <begin position="18"/>
        <end position="35"/>
    </location>
</feature>
<reference evidence="2" key="1">
    <citation type="submission" date="2020-05" db="EMBL/GenBank/DDBJ databases">
        <authorList>
            <person name="Chiriac C."/>
            <person name="Salcher M."/>
            <person name="Ghai R."/>
            <person name="Kavagutti S V."/>
        </authorList>
    </citation>
    <scope>NUCLEOTIDE SEQUENCE</scope>
</reference>
<evidence type="ECO:0000313" key="2">
    <source>
        <dbReference type="EMBL" id="CAB4836800.1"/>
    </source>
</evidence>
<evidence type="ECO:0000256" key="1">
    <source>
        <dbReference type="SAM" id="MobiDB-lite"/>
    </source>
</evidence>
<organism evidence="2">
    <name type="scientific">freshwater metagenome</name>
    <dbReference type="NCBI Taxonomy" id="449393"/>
    <lineage>
        <taxon>unclassified sequences</taxon>
        <taxon>metagenomes</taxon>
        <taxon>ecological metagenomes</taxon>
    </lineage>
</organism>